<dbReference type="RefSeq" id="WP_284195516.1">
    <property type="nucleotide sequence ID" value="NZ_BSOG01000001.1"/>
</dbReference>
<protein>
    <submittedName>
        <fullName evidence="4">Cobalamin biosynthesis protein CobW</fullName>
    </submittedName>
</protein>
<feature type="domain" description="CobW C-terminal" evidence="3">
    <location>
        <begin position="251"/>
        <end position="343"/>
    </location>
</feature>
<dbReference type="Pfam" id="PF02492">
    <property type="entry name" value="cobW"/>
    <property type="match status" value="1"/>
</dbReference>
<evidence type="ECO:0000259" key="3">
    <source>
        <dbReference type="SMART" id="SM00833"/>
    </source>
</evidence>
<reference evidence="5" key="1">
    <citation type="journal article" date="2019" name="Int. J. Syst. Evol. Microbiol.">
        <title>The Global Catalogue of Microorganisms (GCM) 10K type strain sequencing project: providing services to taxonomists for standard genome sequencing and annotation.</title>
        <authorList>
            <consortium name="The Broad Institute Genomics Platform"/>
            <consortium name="The Broad Institute Genome Sequencing Center for Infectious Disease"/>
            <person name="Wu L."/>
            <person name="Ma J."/>
        </authorList>
    </citation>
    <scope>NUCLEOTIDE SEQUENCE [LARGE SCALE GENOMIC DNA]</scope>
    <source>
        <strain evidence="5">NBRC 110044</strain>
    </source>
</reference>
<dbReference type="SMART" id="SM00833">
    <property type="entry name" value="CobW_C"/>
    <property type="match status" value="1"/>
</dbReference>
<dbReference type="InterPro" id="IPR051316">
    <property type="entry name" value="Zinc-reg_GTPase_activator"/>
</dbReference>
<dbReference type="InterPro" id="IPR003495">
    <property type="entry name" value="CobW/HypB/UreG_nucleotide-bd"/>
</dbReference>
<dbReference type="PANTHER" id="PTHR13748">
    <property type="entry name" value="COBW-RELATED"/>
    <property type="match status" value="1"/>
</dbReference>
<gene>
    <name evidence="4" type="ORF">GCM10007907_11820</name>
</gene>
<accession>A0ABQ5YBR1</accession>
<evidence type="ECO:0000313" key="5">
    <source>
        <dbReference type="Proteomes" id="UP001156706"/>
    </source>
</evidence>
<dbReference type="SUPFAM" id="SSF52540">
    <property type="entry name" value="P-loop containing nucleoside triphosphate hydrolases"/>
    <property type="match status" value="1"/>
</dbReference>
<dbReference type="InterPro" id="IPR027417">
    <property type="entry name" value="P-loop_NTPase"/>
</dbReference>
<proteinExistence type="predicted"/>
<dbReference type="Pfam" id="PF07683">
    <property type="entry name" value="CobW_C"/>
    <property type="match status" value="1"/>
</dbReference>
<feature type="region of interest" description="Disordered" evidence="2">
    <location>
        <begin position="223"/>
        <end position="252"/>
    </location>
</feature>
<dbReference type="InterPro" id="IPR011629">
    <property type="entry name" value="CobW-like_C"/>
</dbReference>
<keyword evidence="5" id="KW-1185">Reference proteome</keyword>
<name>A0ABQ5YBR1_9NEIS</name>
<sequence length="349" mass="37809">MKQKVPVNVITGFLGVGKTTAIRRLLADKPPQEYWAVLVNEFGEVGIDGAVISAASDELNVVEVPGGCICCTTSPMLRVSLTRLLRDRRPDRLIIEPSGLGHPAGIIDVLRDPFLAAALEIRATVTLVDPRQLDDSRYTTHETWRDQISLAEVLIANKCDRADAAQVDRFLAMAQAMFPPKLAIITTRDGVFDRALLDLAAEVPTAGQAAGPALGHATLAPARRSKPALSHDAPPPQGISSKDHSEPGQTSRGWVWPAAQRFSAEQLALLFQRLHDHAALGLPPLSRAKGVFHTDHGWLLFNWVGGETSAVEIAWRRDSRAELIAQADSADWQRLETALADCLLADTAS</sequence>
<dbReference type="PANTHER" id="PTHR13748:SF46">
    <property type="entry name" value="ZINC CHAPERONE YEIR"/>
    <property type="match status" value="1"/>
</dbReference>
<dbReference type="Gene3D" id="3.40.50.300">
    <property type="entry name" value="P-loop containing nucleotide triphosphate hydrolases"/>
    <property type="match status" value="1"/>
</dbReference>
<evidence type="ECO:0000256" key="2">
    <source>
        <dbReference type="SAM" id="MobiDB-lite"/>
    </source>
</evidence>
<dbReference type="Proteomes" id="UP001156706">
    <property type="component" value="Unassembled WGS sequence"/>
</dbReference>
<comment type="function">
    <text evidence="1">Zinc chaperone that directly transfers zinc cofactor to target proteins, thereby activating them. Zinc is transferred from the CXCC motif in the GTPase domain to the zinc binding site in target proteins in a process requiring GTP hydrolysis.</text>
</comment>
<organism evidence="4 5">
    <name type="scientific">Chitinimonas prasina</name>
    <dbReference type="NCBI Taxonomy" id="1434937"/>
    <lineage>
        <taxon>Bacteria</taxon>
        <taxon>Pseudomonadati</taxon>
        <taxon>Pseudomonadota</taxon>
        <taxon>Betaproteobacteria</taxon>
        <taxon>Neisseriales</taxon>
        <taxon>Chitinibacteraceae</taxon>
        <taxon>Chitinimonas</taxon>
    </lineage>
</organism>
<evidence type="ECO:0000313" key="4">
    <source>
        <dbReference type="EMBL" id="GLR12392.1"/>
    </source>
</evidence>
<dbReference type="EMBL" id="BSOG01000001">
    <property type="protein sequence ID" value="GLR12392.1"/>
    <property type="molecule type" value="Genomic_DNA"/>
</dbReference>
<dbReference type="CDD" id="cd03112">
    <property type="entry name" value="CobW-like"/>
    <property type="match status" value="1"/>
</dbReference>
<comment type="caution">
    <text evidence="4">The sequence shown here is derived from an EMBL/GenBank/DDBJ whole genome shotgun (WGS) entry which is preliminary data.</text>
</comment>
<evidence type="ECO:0000256" key="1">
    <source>
        <dbReference type="ARBA" id="ARBA00045658"/>
    </source>
</evidence>